<proteinExistence type="predicted"/>
<dbReference type="SMART" id="SM00364">
    <property type="entry name" value="LRR_BAC"/>
    <property type="match status" value="9"/>
</dbReference>
<evidence type="ECO:0000256" key="3">
    <source>
        <dbReference type="SAM" id="MobiDB-lite"/>
    </source>
</evidence>
<organism evidence="5 6">
    <name type="scientific">Scylla paramamosain</name>
    <name type="common">Mud crab</name>
    <dbReference type="NCBI Taxonomy" id="85552"/>
    <lineage>
        <taxon>Eukaryota</taxon>
        <taxon>Metazoa</taxon>
        <taxon>Ecdysozoa</taxon>
        <taxon>Arthropoda</taxon>
        <taxon>Crustacea</taxon>
        <taxon>Multicrustacea</taxon>
        <taxon>Malacostraca</taxon>
        <taxon>Eumalacostraca</taxon>
        <taxon>Eucarida</taxon>
        <taxon>Decapoda</taxon>
        <taxon>Pleocyemata</taxon>
        <taxon>Brachyura</taxon>
        <taxon>Eubrachyura</taxon>
        <taxon>Portunoidea</taxon>
        <taxon>Portunidae</taxon>
        <taxon>Portuninae</taxon>
        <taxon>Scylla</taxon>
    </lineage>
</organism>
<feature type="region of interest" description="Disordered" evidence="3">
    <location>
        <begin position="508"/>
        <end position="564"/>
    </location>
</feature>
<sequence>MFRCIPIFKGCNRHVEYVDKRHCSLGSVPDDILRYARSLEEVLLDANHIRDLPKNFFRLHKLRRLGLSDNEISKLPPDIQNFENLVELDVSRNDIPDIPDSIKNLKALQVADFSSNPIPKLPGGFTQLRNLTVLGLNDMSLTNLPYDFGCLINLQSLELRENLLKGLPESVSQLSKLERLDIGDNDIEELPPHIGDLPALQELWLDHNQISHLPPETGRLKNLLCLDVSENRLEDVPEGLSGLTNLTDLHLSQNLIETLPDGIGALTKLTIFKVDQNRLMVLNPNIGKCENLQELILTDNMLKELPNTIGNLKKLTNLNVDRNKLTELPAQIGKLENLGVLSLRENQLQYLPPETGNCRELHVLDVSGNRLQYLPLTITVLNLKAVWLSENQAQPMLNFQTEVDEASGQEVLTCFLLPQQEYQHDSLANEWAHEDEDSWDPNDPNEESRVSVVKFSDDKDAEDGKESNFVRHNTPHPRELKARAEKLFGKGGKTSDGPLVPARDLTDKEAVHLQRASPPASPRQPGQEVSAQVEQQPKLQQEAHSEAQPGGHADEDTDGLTDDSQNLMENEKRVGFSIEGIETTDSDNSQEEQKRPGRLHRQNTPHHLKNKRITSTKSADLEKVASIIAQQQQALQRGDGSETDGTQNRGGESDADNHSLESAPSVVVDVKRMEVVVERTTGGLGLSIAGGRGSTPYKGDDEGIFISRVTEGGPAYLAGLRVGDKLLMVNGHDVEVCDHYEAVNIMREAGSQLRLEVSREVTRIVPEKKSSKTEPVANHVISQEVESCVTTSNSAALEEQLSAPPPPVTANHVAMTVNGHDGSPAVNGEHLGVNGDANGEMEVLTETIYTTLMRDHNGLGFSIAGGRGAAQFKDGSDAIYISRITEGGAAAKDGKLRVGDRVISINGVDLDGARHDQAVSMLTGIERFVRLVVHRETLVTPGQGNTSSRTSPRVFGAPRPYTGLYSAGSYMANRPSYTGYRRAQPGGRISSSNLSEANYSGQTSPAASPATTTRQPQKQAGSQEPLAPPTTTTTTEDPFAAGTTQVALHRPLTNDDFQALIPQHFLQGGRALGESSAPSHQVTVNMAGDHGPMSMALPPPPTKLGKVTETVTKSTLTETVVTRITDNQLAPVPLVVEEVTLYKDGGPLGLSIIGGSDHFCVPFGTSPDDPGIYISKITAGGAAHKTGKLRMGDRILMVNGVDMSGATHQDAVMALLNPPNEITLTVRHDPQPKGLKEVVIKKQVGERLGMNIKGGVQGSPGNPLDKSDEGVFISKINSNGAVHRDGRLKVGLRLLEVNDSSLLGITHEEAVAVMRSAGSTIRLVVCDGYDYSLVQQMKSEGRLGQDSRSTSHSVTSLDKESREAPNAPQESVSSLHEEASTKTTPPPILLTPSRSPSPSSCPPESTTTARSDLPETDEDEGRDTSLLSHLSTALPHVQQDKSAPEIVMDVVRVAEQLTTRPSSQNSMGSSSPLDRKAVAETKMTTVVLGKHTLAPQTSTTEESPTQSPGKMTLKDRMKFFEDEMKRDKAGPPKENKKFSFLSQDEVSKMKEDEDRRVANMTVEQLADLSRLEDVEEMADDLALQLGVDSDRHHYKYNDRDILEGLRETSETDSSYRSSSEVSGVRTAKAERRVKGTEGEEEHLSPAEKRRLEAEKRAAWRQARLRSLENDAVQAQYVIEKCSELSESANGGDMSRDLNDPFSD</sequence>
<dbReference type="PANTHER" id="PTHR23119">
    <property type="entry name" value="DISCS LARGE"/>
    <property type="match status" value="1"/>
</dbReference>
<feature type="compositionally biased region" description="Basic and acidic residues" evidence="3">
    <location>
        <begin position="455"/>
        <end position="469"/>
    </location>
</feature>
<keyword evidence="2" id="KW-0677">Repeat</keyword>
<feature type="compositionally biased region" description="Basic and acidic residues" evidence="3">
    <location>
        <begin position="1523"/>
        <end position="1537"/>
    </location>
</feature>
<dbReference type="InterPro" id="IPR001478">
    <property type="entry name" value="PDZ"/>
</dbReference>
<dbReference type="SMART" id="SM00365">
    <property type="entry name" value="LRR_SD22"/>
    <property type="match status" value="7"/>
</dbReference>
<reference evidence="5 6" key="1">
    <citation type="submission" date="2023-03" db="EMBL/GenBank/DDBJ databases">
        <title>High-quality genome of Scylla paramamosain provides insights in environmental adaptation.</title>
        <authorList>
            <person name="Zhang L."/>
        </authorList>
    </citation>
    <scope>NUCLEOTIDE SEQUENCE [LARGE SCALE GENOMIC DNA]</scope>
    <source>
        <strain evidence="5">LZ_2023a</strain>
        <tissue evidence="5">Muscle</tissue>
    </source>
</reference>
<evidence type="ECO:0000313" key="6">
    <source>
        <dbReference type="Proteomes" id="UP001487740"/>
    </source>
</evidence>
<evidence type="ECO:0000259" key="4">
    <source>
        <dbReference type="PROSITE" id="PS50106"/>
    </source>
</evidence>
<dbReference type="Pfam" id="PF13855">
    <property type="entry name" value="LRR_8"/>
    <property type="match status" value="2"/>
</dbReference>
<dbReference type="FunFam" id="3.80.10.10:FF:000036">
    <property type="entry name" value="protein scribble homolog isoform X1"/>
    <property type="match status" value="1"/>
</dbReference>
<dbReference type="GO" id="GO:0098968">
    <property type="term" value="P:neurotransmitter receptor transport postsynaptic membrane to endosome"/>
    <property type="evidence" value="ECO:0007669"/>
    <property type="project" value="TreeGrafter"/>
</dbReference>
<dbReference type="InterPro" id="IPR036034">
    <property type="entry name" value="PDZ_sf"/>
</dbReference>
<feature type="compositionally biased region" description="Polar residues" evidence="3">
    <location>
        <begin position="527"/>
        <end position="539"/>
    </location>
</feature>
<dbReference type="Pfam" id="PF00595">
    <property type="entry name" value="PDZ"/>
    <property type="match status" value="4"/>
</dbReference>
<dbReference type="SUPFAM" id="SSF52058">
    <property type="entry name" value="L domain-like"/>
    <property type="match status" value="2"/>
</dbReference>
<feature type="compositionally biased region" description="Basic and acidic residues" evidence="3">
    <location>
        <begin position="1693"/>
        <end position="1703"/>
    </location>
</feature>
<evidence type="ECO:0000313" key="5">
    <source>
        <dbReference type="EMBL" id="KAK8394973.1"/>
    </source>
</evidence>
<dbReference type="Proteomes" id="UP001487740">
    <property type="component" value="Unassembled WGS sequence"/>
</dbReference>
<protein>
    <recommendedName>
        <fullName evidence="4">PDZ domain-containing protein</fullName>
    </recommendedName>
</protein>
<dbReference type="SUPFAM" id="SSF50156">
    <property type="entry name" value="PDZ domain-like"/>
    <property type="match status" value="4"/>
</dbReference>
<dbReference type="CDD" id="cd06704">
    <property type="entry name" value="PDZ1_Scribble-like"/>
    <property type="match status" value="1"/>
</dbReference>
<feature type="region of interest" description="Disordered" evidence="3">
    <location>
        <begin position="577"/>
        <end position="619"/>
    </location>
</feature>
<feature type="region of interest" description="Disordered" evidence="3">
    <location>
        <begin position="1607"/>
        <end position="1652"/>
    </location>
</feature>
<dbReference type="PROSITE" id="PS50106">
    <property type="entry name" value="PDZ"/>
    <property type="match status" value="4"/>
</dbReference>
<feature type="compositionally biased region" description="Polar residues" evidence="3">
    <location>
        <begin position="1346"/>
        <end position="1356"/>
    </location>
</feature>
<dbReference type="EMBL" id="JARAKH010000018">
    <property type="protein sequence ID" value="KAK8394973.1"/>
    <property type="molecule type" value="Genomic_DNA"/>
</dbReference>
<dbReference type="PROSITE" id="PS51450">
    <property type="entry name" value="LRR"/>
    <property type="match status" value="5"/>
</dbReference>
<feature type="region of interest" description="Disordered" evidence="3">
    <location>
        <begin position="1340"/>
        <end position="1425"/>
    </location>
</feature>
<name>A0AAW0U6G7_SCYPA</name>
<dbReference type="PANTHER" id="PTHR23119:SF44">
    <property type="entry name" value="PROTEIN LAP4"/>
    <property type="match status" value="1"/>
</dbReference>
<dbReference type="GO" id="GO:0045197">
    <property type="term" value="P:establishment or maintenance of epithelial cell apical/basal polarity"/>
    <property type="evidence" value="ECO:0007669"/>
    <property type="project" value="TreeGrafter"/>
</dbReference>
<feature type="compositionally biased region" description="Basic and acidic residues" evidence="3">
    <location>
        <begin position="1545"/>
        <end position="1555"/>
    </location>
</feature>
<gene>
    <name evidence="5" type="ORF">O3P69_006032</name>
</gene>
<dbReference type="InterPro" id="IPR003591">
    <property type="entry name" value="Leu-rich_rpt_typical-subtyp"/>
</dbReference>
<dbReference type="GO" id="GO:0045211">
    <property type="term" value="C:postsynaptic membrane"/>
    <property type="evidence" value="ECO:0007669"/>
    <property type="project" value="TreeGrafter"/>
</dbReference>
<dbReference type="SMART" id="SM00369">
    <property type="entry name" value="LRR_TYP"/>
    <property type="match status" value="15"/>
</dbReference>
<dbReference type="CDD" id="cd06703">
    <property type="entry name" value="PDZ2_Scribble-like"/>
    <property type="match status" value="1"/>
</dbReference>
<dbReference type="FunFam" id="2.30.42.10:FF:000074">
    <property type="entry name" value="protein scribble homolog isoform X2"/>
    <property type="match status" value="1"/>
</dbReference>
<dbReference type="CDD" id="cd06701">
    <property type="entry name" value="PDZ4_Scribble-like"/>
    <property type="match status" value="1"/>
</dbReference>
<evidence type="ECO:0000256" key="1">
    <source>
        <dbReference type="ARBA" id="ARBA00022614"/>
    </source>
</evidence>
<dbReference type="GO" id="GO:0098887">
    <property type="term" value="P:neurotransmitter receptor transport, endosome to postsynaptic membrane"/>
    <property type="evidence" value="ECO:0007669"/>
    <property type="project" value="TreeGrafter"/>
</dbReference>
<dbReference type="InterPro" id="IPR001611">
    <property type="entry name" value="Leu-rich_rpt"/>
</dbReference>
<dbReference type="GO" id="GO:0016323">
    <property type="term" value="C:basolateral plasma membrane"/>
    <property type="evidence" value="ECO:0007669"/>
    <property type="project" value="TreeGrafter"/>
</dbReference>
<feature type="compositionally biased region" description="Basic and acidic residues" evidence="3">
    <location>
        <begin position="1627"/>
        <end position="1652"/>
    </location>
</feature>
<feature type="domain" description="PDZ" evidence="4">
    <location>
        <begin position="1138"/>
        <end position="1230"/>
    </location>
</feature>
<dbReference type="Gene3D" id="2.30.42.10">
    <property type="match status" value="4"/>
</dbReference>
<feature type="domain" description="PDZ" evidence="4">
    <location>
        <begin position="1237"/>
        <end position="1325"/>
    </location>
</feature>
<dbReference type="GO" id="GO:0014069">
    <property type="term" value="C:postsynaptic density"/>
    <property type="evidence" value="ECO:0007669"/>
    <property type="project" value="TreeGrafter"/>
</dbReference>
<feature type="region of interest" description="Disordered" evidence="3">
    <location>
        <begin position="455"/>
        <end position="480"/>
    </location>
</feature>
<feature type="compositionally biased region" description="Basic residues" evidence="3">
    <location>
        <begin position="596"/>
        <end position="614"/>
    </location>
</feature>
<feature type="region of interest" description="Disordered" evidence="3">
    <location>
        <begin position="978"/>
        <end position="1037"/>
    </location>
</feature>
<feature type="region of interest" description="Disordered" evidence="3">
    <location>
        <begin position="631"/>
        <end position="664"/>
    </location>
</feature>
<feature type="domain" description="PDZ" evidence="4">
    <location>
        <begin position="849"/>
        <end position="937"/>
    </location>
</feature>
<comment type="caution">
    <text evidence="5">The sequence shown here is derived from an EMBL/GenBank/DDBJ whole genome shotgun (WGS) entry which is preliminary data.</text>
</comment>
<feature type="compositionally biased region" description="Low complexity" evidence="3">
    <location>
        <begin position="1000"/>
        <end position="1017"/>
    </location>
</feature>
<dbReference type="GO" id="GO:0043113">
    <property type="term" value="P:receptor clustering"/>
    <property type="evidence" value="ECO:0007669"/>
    <property type="project" value="TreeGrafter"/>
</dbReference>
<evidence type="ECO:0000256" key="2">
    <source>
        <dbReference type="ARBA" id="ARBA00022737"/>
    </source>
</evidence>
<feature type="compositionally biased region" description="Polar residues" evidence="3">
    <location>
        <begin position="989"/>
        <end position="999"/>
    </location>
</feature>
<dbReference type="SMART" id="SM00228">
    <property type="entry name" value="PDZ"/>
    <property type="match status" value="4"/>
</dbReference>
<dbReference type="GO" id="GO:0005912">
    <property type="term" value="C:adherens junction"/>
    <property type="evidence" value="ECO:0007669"/>
    <property type="project" value="TreeGrafter"/>
</dbReference>
<dbReference type="InterPro" id="IPR032675">
    <property type="entry name" value="LRR_dom_sf"/>
</dbReference>
<feature type="domain" description="PDZ" evidence="4">
    <location>
        <begin position="674"/>
        <end position="761"/>
    </location>
</feature>
<keyword evidence="6" id="KW-1185">Reference proteome</keyword>
<dbReference type="FunFam" id="3.80.10.10:FF:000599">
    <property type="entry name" value="Leucine-rich repeat-containing protein"/>
    <property type="match status" value="1"/>
</dbReference>
<feature type="region of interest" description="Disordered" evidence="3">
    <location>
        <begin position="1523"/>
        <end position="1555"/>
    </location>
</feature>
<dbReference type="Gene3D" id="3.80.10.10">
    <property type="entry name" value="Ribonuclease Inhibitor"/>
    <property type="match status" value="3"/>
</dbReference>
<dbReference type="GO" id="GO:0098609">
    <property type="term" value="P:cell-cell adhesion"/>
    <property type="evidence" value="ECO:0007669"/>
    <property type="project" value="TreeGrafter"/>
</dbReference>
<keyword evidence="1" id="KW-0433">Leucine-rich repeat</keyword>
<dbReference type="FunFam" id="3.80.10.10:FF:000076">
    <property type="entry name" value="protein lap4 isoform X23"/>
    <property type="match status" value="1"/>
</dbReference>
<feature type="compositionally biased region" description="Low complexity" evidence="3">
    <location>
        <begin position="1390"/>
        <end position="1408"/>
    </location>
</feature>
<accession>A0AAW0U6G7</accession>
<dbReference type="GO" id="GO:0019901">
    <property type="term" value="F:protein kinase binding"/>
    <property type="evidence" value="ECO:0007669"/>
    <property type="project" value="TreeGrafter"/>
</dbReference>
<dbReference type="CDD" id="cd06702">
    <property type="entry name" value="PDZ3_Scribble-like"/>
    <property type="match status" value="1"/>
</dbReference>
<dbReference type="FunFam" id="2.30.42.10:FF:000064">
    <property type="entry name" value="protein lap4 isoform X1"/>
    <property type="match status" value="1"/>
</dbReference>
<dbReference type="InterPro" id="IPR050614">
    <property type="entry name" value="Synaptic_Scaffolding_LAP-MAGUK"/>
</dbReference>
<feature type="region of interest" description="Disordered" evidence="3">
    <location>
        <begin position="1683"/>
        <end position="1703"/>
    </location>
</feature>
<dbReference type="Pfam" id="PF23598">
    <property type="entry name" value="LRR_14"/>
    <property type="match status" value="1"/>
</dbReference>
<dbReference type="InterPro" id="IPR055414">
    <property type="entry name" value="LRR_R13L4/SHOC2-like"/>
</dbReference>
<feature type="compositionally biased region" description="Low complexity" evidence="3">
    <location>
        <begin position="1611"/>
        <end position="1625"/>
    </location>
</feature>